<name>A0A0B4XLW8_9GAMM</name>
<proteinExistence type="predicted"/>
<evidence type="ECO:0000313" key="2">
    <source>
        <dbReference type="Proteomes" id="UP000006764"/>
    </source>
</evidence>
<dbReference type="KEGG" id="apac:S7S_08610"/>
<organism evidence="1 2">
    <name type="scientific">Isoalcanivorax pacificus W11-5</name>
    <dbReference type="NCBI Taxonomy" id="391936"/>
    <lineage>
        <taxon>Bacteria</taxon>
        <taxon>Pseudomonadati</taxon>
        <taxon>Pseudomonadota</taxon>
        <taxon>Gammaproteobacteria</taxon>
        <taxon>Oceanospirillales</taxon>
        <taxon>Alcanivoracaceae</taxon>
        <taxon>Isoalcanivorax</taxon>
    </lineage>
</organism>
<dbReference type="STRING" id="391936.S7S_08610"/>
<gene>
    <name evidence="1" type="ORF">S7S_08610</name>
</gene>
<protein>
    <recommendedName>
        <fullName evidence="3">Gluconate 2-dehydrogenase subunit 3 family protein</fullName>
    </recommendedName>
</protein>
<keyword evidence="2" id="KW-1185">Reference proteome</keyword>
<reference evidence="1 2" key="1">
    <citation type="journal article" date="2012" name="J. Bacteriol.">
        <title>Genome sequence of an alkane-degrading bacterium, Alcanivorax pacificus type strain W11-5, isolated from deep sea sediment.</title>
        <authorList>
            <person name="Lai Q."/>
            <person name="Shao Z."/>
        </authorList>
    </citation>
    <scope>NUCLEOTIDE SEQUENCE [LARGE SCALE GENOMIC DNA]</scope>
    <source>
        <strain evidence="1 2">W11-5</strain>
    </source>
</reference>
<evidence type="ECO:0000313" key="1">
    <source>
        <dbReference type="EMBL" id="AJD48136.1"/>
    </source>
</evidence>
<dbReference type="AlphaFoldDB" id="A0A0B4XLW8"/>
<sequence length="170" mass="19017">MISAAALSSGCATLLGRGGDHSDRRYQHLTEDESIVLKRLTQVLLPAEQFGLPSSLSEVPTVQNIDGMVGQMSGQTRELLGLGLWVFEHRSMASFRFSRFSRLDDDEALRYVNAMQAGTFFERGLMTTLKTLVCVNYWRDARTWPGLDYHGPVTEIWGVRRLGNAPLPQV</sequence>
<accession>A0A0B4XLW8</accession>
<dbReference type="EMBL" id="CP004387">
    <property type="protein sequence ID" value="AJD48136.1"/>
    <property type="molecule type" value="Genomic_DNA"/>
</dbReference>
<evidence type="ECO:0008006" key="3">
    <source>
        <dbReference type="Google" id="ProtNLM"/>
    </source>
</evidence>
<dbReference type="Proteomes" id="UP000006764">
    <property type="component" value="Chromosome"/>
</dbReference>
<dbReference type="HOGENOM" id="CLU_118567_0_0_6"/>